<keyword evidence="2" id="KW-1185">Reference proteome</keyword>
<accession>A0A1R3KZM2</accession>
<dbReference type="Proteomes" id="UP000187203">
    <property type="component" value="Unassembled WGS sequence"/>
</dbReference>
<evidence type="ECO:0000313" key="1">
    <source>
        <dbReference type="EMBL" id="OMP12554.1"/>
    </source>
</evidence>
<dbReference type="EMBL" id="AWUE01008940">
    <property type="protein sequence ID" value="OMP12554.1"/>
    <property type="molecule type" value="Genomic_DNA"/>
</dbReference>
<gene>
    <name evidence="1" type="ORF">COLO4_03032</name>
</gene>
<organism evidence="1 2">
    <name type="scientific">Corchorus olitorius</name>
    <dbReference type="NCBI Taxonomy" id="93759"/>
    <lineage>
        <taxon>Eukaryota</taxon>
        <taxon>Viridiplantae</taxon>
        <taxon>Streptophyta</taxon>
        <taxon>Embryophyta</taxon>
        <taxon>Tracheophyta</taxon>
        <taxon>Spermatophyta</taxon>
        <taxon>Magnoliopsida</taxon>
        <taxon>eudicotyledons</taxon>
        <taxon>Gunneridae</taxon>
        <taxon>Pentapetalae</taxon>
        <taxon>rosids</taxon>
        <taxon>malvids</taxon>
        <taxon>Malvales</taxon>
        <taxon>Malvaceae</taxon>
        <taxon>Grewioideae</taxon>
        <taxon>Apeibeae</taxon>
        <taxon>Corchorus</taxon>
    </lineage>
</organism>
<comment type="caution">
    <text evidence="1">The sequence shown here is derived from an EMBL/GenBank/DDBJ whole genome shotgun (WGS) entry which is preliminary data.</text>
</comment>
<proteinExistence type="predicted"/>
<dbReference type="AlphaFoldDB" id="A0A1R3KZM2"/>
<sequence>MDKIRSVPEQSVLIANSRPITPSPFGSPINPIRCYAAHL</sequence>
<reference evidence="2" key="1">
    <citation type="submission" date="2013-09" db="EMBL/GenBank/DDBJ databases">
        <title>Corchorus olitorius genome sequencing.</title>
        <authorList>
            <person name="Alam M."/>
            <person name="Haque M.S."/>
            <person name="Islam M.S."/>
            <person name="Emdad E.M."/>
            <person name="Islam M.M."/>
            <person name="Ahmed B."/>
            <person name="Halim A."/>
            <person name="Hossen Q.M.M."/>
            <person name="Hossain M.Z."/>
            <person name="Ahmed R."/>
            <person name="Khan M.M."/>
            <person name="Islam R."/>
            <person name="Rashid M.M."/>
            <person name="Khan S.A."/>
            <person name="Rahman M.S."/>
            <person name="Alam M."/>
            <person name="Yahiya A.S."/>
            <person name="Khan M.S."/>
            <person name="Azam M.S."/>
            <person name="Haque T."/>
            <person name="Lashkar M.Z.H."/>
            <person name="Akhand A.I."/>
            <person name="Morshed G."/>
            <person name="Roy S."/>
            <person name="Uddin K.S."/>
            <person name="Rabeya T."/>
            <person name="Hossain A.S."/>
            <person name="Chowdhury A."/>
            <person name="Snigdha A.R."/>
            <person name="Mortoza M.S."/>
            <person name="Matin S.A."/>
            <person name="Hoque S.M.E."/>
            <person name="Islam M.K."/>
            <person name="Roy D.K."/>
            <person name="Haider R."/>
            <person name="Moosa M.M."/>
            <person name="Elias S.M."/>
            <person name="Hasan A.M."/>
            <person name="Jahan S."/>
            <person name="Shafiuddin M."/>
            <person name="Mahmood N."/>
            <person name="Shommy N.S."/>
        </authorList>
    </citation>
    <scope>NUCLEOTIDE SEQUENCE [LARGE SCALE GENOMIC DNA]</scope>
    <source>
        <strain evidence="2">cv. O-4</strain>
    </source>
</reference>
<protein>
    <submittedName>
        <fullName evidence="1">Uncharacterized protein</fullName>
    </submittedName>
</protein>
<name>A0A1R3KZM2_9ROSI</name>
<evidence type="ECO:0000313" key="2">
    <source>
        <dbReference type="Proteomes" id="UP000187203"/>
    </source>
</evidence>